<dbReference type="GO" id="GO:0016020">
    <property type="term" value="C:membrane"/>
    <property type="evidence" value="ECO:0007669"/>
    <property type="project" value="UniProtKB-SubCell"/>
</dbReference>
<dbReference type="STRING" id="583355.Caka_1636"/>
<dbReference type="NCBIfam" id="TIGR02532">
    <property type="entry name" value="IV_pilin_GFxxxE"/>
    <property type="match status" value="1"/>
</dbReference>
<evidence type="ECO:0000256" key="1">
    <source>
        <dbReference type="ARBA" id="ARBA00004167"/>
    </source>
</evidence>
<dbReference type="PRINTS" id="PR00885">
    <property type="entry name" value="BCTERIALGSPH"/>
</dbReference>
<evidence type="ECO:0000313" key="7">
    <source>
        <dbReference type="EMBL" id="ADE54655.1"/>
    </source>
</evidence>
<dbReference type="Pfam" id="PF07963">
    <property type="entry name" value="N_methyl"/>
    <property type="match status" value="1"/>
</dbReference>
<dbReference type="SUPFAM" id="SSF54523">
    <property type="entry name" value="Pili subunits"/>
    <property type="match status" value="1"/>
</dbReference>
<reference evidence="7 8" key="1">
    <citation type="journal article" date="2010" name="Stand. Genomic Sci.">
        <title>Complete genome sequence of Coraliomargarita akajimensis type strain (04OKA010-24).</title>
        <authorList>
            <person name="Mavromatis K."/>
            <person name="Abt B."/>
            <person name="Brambilla E."/>
            <person name="Lapidus A."/>
            <person name="Copeland A."/>
            <person name="Deshpande S."/>
            <person name="Nolan M."/>
            <person name="Lucas S."/>
            <person name="Tice H."/>
            <person name="Cheng J.F."/>
            <person name="Han C."/>
            <person name="Detter J.C."/>
            <person name="Woyke T."/>
            <person name="Goodwin L."/>
            <person name="Pitluck S."/>
            <person name="Held B."/>
            <person name="Brettin T."/>
            <person name="Tapia R."/>
            <person name="Ivanova N."/>
            <person name="Mikhailova N."/>
            <person name="Pati A."/>
            <person name="Liolios K."/>
            <person name="Chen A."/>
            <person name="Palaniappan K."/>
            <person name="Land M."/>
            <person name="Hauser L."/>
            <person name="Chang Y.J."/>
            <person name="Jeffries C.D."/>
            <person name="Rohde M."/>
            <person name="Goker M."/>
            <person name="Bristow J."/>
            <person name="Eisen J.A."/>
            <person name="Markowitz V."/>
            <person name="Hugenholtz P."/>
            <person name="Klenk H.P."/>
            <person name="Kyrpides N.C."/>
        </authorList>
    </citation>
    <scope>NUCLEOTIDE SEQUENCE [LARGE SCALE GENOMIC DNA]</scope>
    <source>
        <strain evidence="8">DSM 45221 / IAM 15411 / JCM 23193 / KCTC 12865</strain>
    </source>
</reference>
<dbReference type="KEGG" id="caa:Caka_1636"/>
<evidence type="ECO:0008006" key="9">
    <source>
        <dbReference type="Google" id="ProtNLM"/>
    </source>
</evidence>
<evidence type="ECO:0000313" key="8">
    <source>
        <dbReference type="Proteomes" id="UP000000925"/>
    </source>
</evidence>
<dbReference type="AlphaFoldDB" id="D5EJQ6"/>
<feature type="transmembrane region" description="Helical" evidence="6">
    <location>
        <begin position="20"/>
        <end position="42"/>
    </location>
</feature>
<keyword evidence="3 6" id="KW-0812">Transmembrane</keyword>
<keyword evidence="8" id="KW-1185">Reference proteome</keyword>
<gene>
    <name evidence="7" type="ordered locus">Caka_1636</name>
</gene>
<accession>D5EJQ6</accession>
<proteinExistence type="predicted"/>
<evidence type="ECO:0000256" key="3">
    <source>
        <dbReference type="ARBA" id="ARBA00022692"/>
    </source>
</evidence>
<evidence type="ECO:0000256" key="6">
    <source>
        <dbReference type="SAM" id="Phobius"/>
    </source>
</evidence>
<keyword evidence="5 6" id="KW-0472">Membrane</keyword>
<organism evidence="7 8">
    <name type="scientific">Coraliomargarita akajimensis (strain DSM 45221 / IAM 15411 / JCM 23193 / KCTC 12865 / 04OKA010-24)</name>
    <dbReference type="NCBI Taxonomy" id="583355"/>
    <lineage>
        <taxon>Bacteria</taxon>
        <taxon>Pseudomonadati</taxon>
        <taxon>Verrucomicrobiota</taxon>
        <taxon>Opitutia</taxon>
        <taxon>Puniceicoccales</taxon>
        <taxon>Coraliomargaritaceae</taxon>
        <taxon>Coraliomargarita</taxon>
    </lineage>
</organism>
<dbReference type="Proteomes" id="UP000000925">
    <property type="component" value="Chromosome"/>
</dbReference>
<name>D5EJQ6_CORAD</name>
<dbReference type="eggNOG" id="COG4970">
    <property type="taxonomic scope" value="Bacteria"/>
</dbReference>
<protein>
    <recommendedName>
        <fullName evidence="9">General secretion pathway protein H</fullName>
    </recommendedName>
</protein>
<evidence type="ECO:0000256" key="2">
    <source>
        <dbReference type="ARBA" id="ARBA00022481"/>
    </source>
</evidence>
<keyword evidence="2" id="KW-0488">Methylation</keyword>
<dbReference type="InterPro" id="IPR045584">
    <property type="entry name" value="Pilin-like"/>
</dbReference>
<dbReference type="InterPro" id="IPR002416">
    <property type="entry name" value="T2SS_protein-GspH"/>
</dbReference>
<keyword evidence="4 6" id="KW-1133">Transmembrane helix</keyword>
<evidence type="ECO:0000256" key="4">
    <source>
        <dbReference type="ARBA" id="ARBA00022989"/>
    </source>
</evidence>
<dbReference type="GO" id="GO:0015627">
    <property type="term" value="C:type II protein secretion system complex"/>
    <property type="evidence" value="ECO:0007669"/>
    <property type="project" value="InterPro"/>
</dbReference>
<dbReference type="Gene3D" id="3.30.700.10">
    <property type="entry name" value="Glycoprotein, Type 4 Pilin"/>
    <property type="match status" value="1"/>
</dbReference>
<evidence type="ECO:0000256" key="5">
    <source>
        <dbReference type="ARBA" id="ARBA00023136"/>
    </source>
</evidence>
<dbReference type="InterPro" id="IPR012902">
    <property type="entry name" value="N_methyl_site"/>
</dbReference>
<comment type="subcellular location">
    <subcellularLocation>
        <location evidence="1">Membrane</location>
        <topology evidence="1">Single-pass membrane protein</topology>
    </subcellularLocation>
</comment>
<dbReference type="GO" id="GO:0015628">
    <property type="term" value="P:protein secretion by the type II secretion system"/>
    <property type="evidence" value="ECO:0007669"/>
    <property type="project" value="InterPro"/>
</dbReference>
<sequence>MATGKYRHLRGRRGFSLIEIILVIALIALAASMIVANVTALADRGSERTADEQLKSAIQTARLEAARLGSSSRLQFNEDKGDLEIWINGTNQAQFELGAAFKKPATGAVRFFLVSSTRGMEAFQEPSRSRIEQAYIEFSPDHSSTPFVAELDYGTGSPTRMVFDPFSGLIRKGGQ</sequence>
<dbReference type="HOGENOM" id="CLU_1530064_0_0_0"/>
<dbReference type="PROSITE" id="PS00409">
    <property type="entry name" value="PROKAR_NTER_METHYL"/>
    <property type="match status" value="1"/>
</dbReference>
<dbReference type="EMBL" id="CP001998">
    <property type="protein sequence ID" value="ADE54655.1"/>
    <property type="molecule type" value="Genomic_DNA"/>
</dbReference>